<dbReference type="InterPro" id="IPR042187">
    <property type="entry name" value="Flagellin_C_sub2"/>
</dbReference>
<dbReference type="EMBL" id="CP120733">
    <property type="protein sequence ID" value="WFD10048.1"/>
    <property type="molecule type" value="Genomic_DNA"/>
</dbReference>
<evidence type="ECO:0000313" key="8">
    <source>
        <dbReference type="Proteomes" id="UP001222800"/>
    </source>
</evidence>
<comment type="subcellular location">
    <subcellularLocation>
        <location evidence="4">Secreted</location>
    </subcellularLocation>
    <subcellularLocation>
        <location evidence="4">Bacterial flagellum</location>
    </subcellularLocation>
</comment>
<gene>
    <name evidence="7" type="ORF">P4S50_16980</name>
</gene>
<dbReference type="InterPro" id="IPR001492">
    <property type="entry name" value="Flagellin"/>
</dbReference>
<keyword evidence="4" id="KW-0964">Secreted</keyword>
<evidence type="ECO:0000259" key="5">
    <source>
        <dbReference type="Pfam" id="PF00669"/>
    </source>
</evidence>
<dbReference type="SUPFAM" id="SSF64518">
    <property type="entry name" value="Phase 1 flagellin"/>
    <property type="match status" value="1"/>
</dbReference>
<dbReference type="InterPro" id="IPR046358">
    <property type="entry name" value="Flagellin_C"/>
</dbReference>
<dbReference type="InterPro" id="IPR001029">
    <property type="entry name" value="Flagellin_N"/>
</dbReference>
<evidence type="ECO:0000256" key="1">
    <source>
        <dbReference type="ARBA" id="ARBA00005709"/>
    </source>
</evidence>
<protein>
    <recommendedName>
        <fullName evidence="2 4">Flagellin</fullName>
    </recommendedName>
</protein>
<dbReference type="Gene3D" id="1.20.1330.10">
    <property type="entry name" value="f41 fragment of flagellin, N-terminal domain"/>
    <property type="match status" value="2"/>
</dbReference>
<reference evidence="7 8" key="1">
    <citation type="submission" date="2023-03" db="EMBL/GenBank/DDBJ databases">
        <title>Complete genome sequence of Tepidibacter sp. SWIR-1, isolated from a deep-sea hydrothermal vent.</title>
        <authorList>
            <person name="Li X."/>
        </authorList>
    </citation>
    <scope>NUCLEOTIDE SEQUENCE [LARGE SCALE GENOMIC DNA]</scope>
    <source>
        <strain evidence="7 8">SWIR-1</strain>
    </source>
</reference>
<dbReference type="Gene3D" id="1.10.390.20">
    <property type="match status" value="1"/>
</dbReference>
<evidence type="ECO:0000256" key="3">
    <source>
        <dbReference type="ARBA" id="ARBA00023143"/>
    </source>
</evidence>
<keyword evidence="7" id="KW-0966">Cell projection</keyword>
<comment type="similarity">
    <text evidence="1 4">Belongs to the bacterial flagellin family.</text>
</comment>
<keyword evidence="7" id="KW-0282">Flagellum</keyword>
<dbReference type="Pfam" id="PF00669">
    <property type="entry name" value="Flagellin_N"/>
    <property type="match status" value="1"/>
</dbReference>
<dbReference type="PANTHER" id="PTHR42792">
    <property type="entry name" value="FLAGELLIN"/>
    <property type="match status" value="1"/>
</dbReference>
<comment type="function">
    <text evidence="4">Flagellin is the subunit protein which polymerizes to form the filaments of bacterial flagella.</text>
</comment>
<keyword evidence="8" id="KW-1185">Reference proteome</keyword>
<organism evidence="7 8">
    <name type="scientific">Tepidibacter hydrothermalis</name>
    <dbReference type="NCBI Taxonomy" id="3036126"/>
    <lineage>
        <taxon>Bacteria</taxon>
        <taxon>Bacillati</taxon>
        <taxon>Bacillota</taxon>
        <taxon>Clostridia</taxon>
        <taxon>Peptostreptococcales</taxon>
        <taxon>Peptostreptococcaceae</taxon>
        <taxon>Tepidibacter</taxon>
    </lineage>
</organism>
<sequence>MIISHNINAINSHRTMHQNILTQKKSIEKLSSGLRINRAGDDAAGLAISEKMKSQVRGLNQGSRNIQDGISLIQTADGGLSEIHSLLHRGRELSVQSSNDTLTKDDRNAIQQEINQIKEEVDKISQNTHFNGKKLLNNFVSPGLSKENNVINGLKDGWLEEAEKIIKDVYGLEGTGTNNLHIILEDDAPYGSLAYVGGTVTDLELHIDLADFDPATGESGDTILGKGFYADRIIAHEMTHAVMNDSFGAAKMNDFHTNNAVWFVEGTAEFIPGSDERLKNVIGNAGQTGIDNTKLDSLINRAKDLLNGAAWSGDDTDYSAGYVISKFLDTQLQGNGSDFSALMTAIKSGGATATATLKTEIGNLTGLGSYANFVTEFSKAGAGGANDYIQNTITLDWGADEVDTGSIKGSDHSGLDLNAEKVIDESSSTSKEQPLSKFNVIWPSVKEPEPLLDPLKIQSGANAGDFIEIDLVGVTSEALDIHDIDVIDESSSSIEKFDKAIKTVSMSRGKFGALQNRLEHSLAVTFNTSENLTASESRIRDVDMAKEMMKYSKTNILQQASQAMLSQAKQQPQAVLQLLR</sequence>
<dbReference type="Proteomes" id="UP001222800">
    <property type="component" value="Chromosome"/>
</dbReference>
<evidence type="ECO:0000256" key="4">
    <source>
        <dbReference type="RuleBase" id="RU362073"/>
    </source>
</evidence>
<proteinExistence type="inferred from homology"/>
<keyword evidence="3 4" id="KW-0975">Bacterial flagellum</keyword>
<accession>A0ABY8EH04</accession>
<evidence type="ECO:0000259" key="6">
    <source>
        <dbReference type="Pfam" id="PF00700"/>
    </source>
</evidence>
<dbReference type="PRINTS" id="PR00207">
    <property type="entry name" value="FLAGELLIN"/>
</dbReference>
<keyword evidence="7" id="KW-0969">Cilium</keyword>
<dbReference type="Gene3D" id="6.10.10.10">
    <property type="entry name" value="Flagellar export chaperone, C-terminal domain"/>
    <property type="match status" value="1"/>
</dbReference>
<feature type="domain" description="Flagellin C-terminal" evidence="6">
    <location>
        <begin position="495"/>
        <end position="579"/>
    </location>
</feature>
<feature type="domain" description="Flagellin N-terminal" evidence="5">
    <location>
        <begin position="3"/>
        <end position="138"/>
    </location>
</feature>
<dbReference type="Pfam" id="PF00700">
    <property type="entry name" value="Flagellin_C"/>
    <property type="match status" value="1"/>
</dbReference>
<dbReference type="RefSeq" id="WP_277732025.1">
    <property type="nucleotide sequence ID" value="NZ_CP120733.1"/>
</dbReference>
<dbReference type="PANTHER" id="PTHR42792:SF2">
    <property type="entry name" value="FLAGELLIN"/>
    <property type="match status" value="1"/>
</dbReference>
<name>A0ABY8EH04_9FIRM</name>
<dbReference type="NCBIfam" id="NF033876">
    <property type="entry name" value="flagella_HExxH"/>
    <property type="match status" value="1"/>
</dbReference>
<evidence type="ECO:0000256" key="2">
    <source>
        <dbReference type="ARBA" id="ARBA00020110"/>
    </source>
</evidence>
<evidence type="ECO:0000313" key="7">
    <source>
        <dbReference type="EMBL" id="WFD10048.1"/>
    </source>
</evidence>